<dbReference type="EMBL" id="CP022605">
    <property type="protein sequence ID" value="ASV88647.1"/>
    <property type="molecule type" value="Genomic_DNA"/>
</dbReference>
<reference evidence="1 2" key="1">
    <citation type="submission" date="2017-07" db="EMBL/GenBank/DDBJ databases">
        <title>Phylogenetic study on the rhizospheric bacterium Ochrobactrum sp. A44.</title>
        <authorList>
            <person name="Krzyzanowska D.M."/>
            <person name="Ossowicki A."/>
            <person name="Rajewska M."/>
            <person name="Maciag T."/>
            <person name="Kaczynski Z."/>
            <person name="Czerwicka M."/>
            <person name="Jafra S."/>
        </authorList>
    </citation>
    <scope>NUCLEOTIDE SEQUENCE [LARGE SCALE GENOMIC DNA]</scope>
    <source>
        <strain evidence="1 2">A44</strain>
        <plasmid evidence="1 2">unnamed1</plasmid>
    </source>
</reference>
<dbReference type="AlphaFoldDB" id="A0A248UP58"/>
<gene>
    <name evidence="1" type="ORF">CES85_3050</name>
</gene>
<geneLocation type="plasmid" evidence="1 2">
    <name>unnamed1</name>
</geneLocation>
<dbReference type="KEGG" id="och:CES85_3050"/>
<accession>A0A248UP58</accession>
<proteinExistence type="predicted"/>
<evidence type="ECO:0000313" key="2">
    <source>
        <dbReference type="Proteomes" id="UP000215256"/>
    </source>
</evidence>
<dbReference type="Proteomes" id="UP000215256">
    <property type="component" value="Plasmid unnamed1"/>
</dbReference>
<keyword evidence="1" id="KW-0614">Plasmid</keyword>
<sequence length="42" mass="4621">MERYVRHNLTGSAYTDRLIPKNGETIGDASIKSGREALSLAE</sequence>
<organism evidence="1 2">
    <name type="scientific">Ochrobactrum quorumnocens</name>
    <dbReference type="NCBI Taxonomy" id="271865"/>
    <lineage>
        <taxon>Bacteria</taxon>
        <taxon>Pseudomonadati</taxon>
        <taxon>Pseudomonadota</taxon>
        <taxon>Alphaproteobacteria</taxon>
        <taxon>Hyphomicrobiales</taxon>
        <taxon>Brucellaceae</taxon>
        <taxon>Brucella/Ochrobactrum group</taxon>
        <taxon>Ochrobactrum</taxon>
    </lineage>
</organism>
<name>A0A248UP58_9HYPH</name>
<protein>
    <submittedName>
        <fullName evidence="1">Uncharacterized protein</fullName>
    </submittedName>
</protein>
<evidence type="ECO:0000313" key="1">
    <source>
        <dbReference type="EMBL" id="ASV88647.1"/>
    </source>
</evidence>